<accession>A0ABP2GPE6</accession>
<evidence type="ECO:0000313" key="1">
    <source>
        <dbReference type="EMBL" id="EET83279.1"/>
    </source>
</evidence>
<evidence type="ECO:0008006" key="3">
    <source>
        <dbReference type="Google" id="ProtNLM"/>
    </source>
</evidence>
<name>A0ABP2GPE6_ACIRA</name>
<organism evidence="1 2">
    <name type="scientific">Acinetobacter radioresistens SK82</name>
    <dbReference type="NCBI Taxonomy" id="596318"/>
    <lineage>
        <taxon>Bacteria</taxon>
        <taxon>Pseudomonadati</taxon>
        <taxon>Pseudomonadota</taxon>
        <taxon>Gammaproteobacteria</taxon>
        <taxon>Moraxellales</taxon>
        <taxon>Moraxellaceae</taxon>
        <taxon>Acinetobacter</taxon>
    </lineage>
</organism>
<dbReference type="EMBL" id="ACVR01000020">
    <property type="protein sequence ID" value="EET83279.1"/>
    <property type="molecule type" value="Genomic_DNA"/>
</dbReference>
<sequence length="44" mass="4635">MAGSYIDVQTATGSFKAYLSVPEAGQGPGLVLCQEIFGVNEVMR</sequence>
<protein>
    <recommendedName>
        <fullName evidence="3">Carboxymethylenebutenolidase</fullName>
    </recommendedName>
</protein>
<keyword evidence="2" id="KW-1185">Reference proteome</keyword>
<gene>
    <name evidence="1" type="ORF">ACIRA0001_0979</name>
</gene>
<comment type="caution">
    <text evidence="1">The sequence shown here is derived from an EMBL/GenBank/DDBJ whole genome shotgun (WGS) entry which is preliminary data.</text>
</comment>
<reference evidence="1 2" key="1">
    <citation type="submission" date="2009-07" db="EMBL/GenBank/DDBJ databases">
        <authorList>
            <person name="Madupu R."/>
            <person name="Durkin A.S."/>
            <person name="Torralba M."/>
            <person name="Methe B."/>
            <person name="Sutton G.G."/>
            <person name="Strausberg R.L."/>
            <person name="Nelson K.E."/>
        </authorList>
    </citation>
    <scope>NUCLEOTIDE SEQUENCE [LARGE SCALE GENOMIC DNA]</scope>
    <source>
        <strain evidence="1 2">SK82</strain>
    </source>
</reference>
<proteinExistence type="predicted"/>
<dbReference type="Proteomes" id="UP000018419">
    <property type="component" value="Unassembled WGS sequence"/>
</dbReference>
<evidence type="ECO:0000313" key="2">
    <source>
        <dbReference type="Proteomes" id="UP000018419"/>
    </source>
</evidence>